<evidence type="ECO:0000313" key="2">
    <source>
        <dbReference type="Proteomes" id="UP000479710"/>
    </source>
</evidence>
<sequence>MHANRVVDTVSGCGHAVPVVVAARACAVQLHVQRKGRSLGGARIPLIPTRRTETARLLSDETTCNAANATSWTGRNRLYVTTRTS</sequence>
<dbReference type="EMBL" id="SPHZ02000004">
    <property type="protein sequence ID" value="KAF0921516.1"/>
    <property type="molecule type" value="Genomic_DNA"/>
</dbReference>
<accession>A0A6G1EAA5</accession>
<reference evidence="1 2" key="1">
    <citation type="submission" date="2019-11" db="EMBL/GenBank/DDBJ databases">
        <title>Whole genome sequence of Oryza granulata.</title>
        <authorList>
            <person name="Li W."/>
        </authorList>
    </citation>
    <scope>NUCLEOTIDE SEQUENCE [LARGE SCALE GENOMIC DNA]</scope>
    <source>
        <strain evidence="2">cv. Menghai</strain>
        <tissue evidence="1">Leaf</tissue>
    </source>
</reference>
<evidence type="ECO:0000313" key="1">
    <source>
        <dbReference type="EMBL" id="KAF0921516.1"/>
    </source>
</evidence>
<comment type="caution">
    <text evidence="1">The sequence shown here is derived from an EMBL/GenBank/DDBJ whole genome shotgun (WGS) entry which is preliminary data.</text>
</comment>
<dbReference type="Proteomes" id="UP000479710">
    <property type="component" value="Unassembled WGS sequence"/>
</dbReference>
<keyword evidence="2" id="KW-1185">Reference proteome</keyword>
<proteinExistence type="predicted"/>
<name>A0A6G1EAA5_9ORYZ</name>
<dbReference type="AlphaFoldDB" id="A0A6G1EAA5"/>
<organism evidence="1 2">
    <name type="scientific">Oryza meyeriana var. granulata</name>
    <dbReference type="NCBI Taxonomy" id="110450"/>
    <lineage>
        <taxon>Eukaryota</taxon>
        <taxon>Viridiplantae</taxon>
        <taxon>Streptophyta</taxon>
        <taxon>Embryophyta</taxon>
        <taxon>Tracheophyta</taxon>
        <taxon>Spermatophyta</taxon>
        <taxon>Magnoliopsida</taxon>
        <taxon>Liliopsida</taxon>
        <taxon>Poales</taxon>
        <taxon>Poaceae</taxon>
        <taxon>BOP clade</taxon>
        <taxon>Oryzoideae</taxon>
        <taxon>Oryzeae</taxon>
        <taxon>Oryzinae</taxon>
        <taxon>Oryza</taxon>
        <taxon>Oryza meyeriana</taxon>
    </lineage>
</organism>
<protein>
    <submittedName>
        <fullName evidence="1">Uncharacterized protein</fullName>
    </submittedName>
</protein>
<gene>
    <name evidence="1" type="ORF">E2562_007047</name>
</gene>